<dbReference type="GO" id="GO:0015937">
    <property type="term" value="P:coenzyme A biosynthetic process"/>
    <property type="evidence" value="ECO:0007669"/>
    <property type="project" value="UniProtKB-UniRule"/>
</dbReference>
<keyword evidence="4 5" id="KW-0173">Coenzyme A biosynthesis</keyword>
<dbReference type="PROSITE" id="PS51219">
    <property type="entry name" value="DPCK"/>
    <property type="match status" value="1"/>
</dbReference>
<dbReference type="UniPathway" id="UPA00241">
    <property type="reaction ID" value="UER00356"/>
</dbReference>
<dbReference type="Proteomes" id="UP000248395">
    <property type="component" value="Unassembled WGS sequence"/>
</dbReference>
<dbReference type="PANTHER" id="PTHR10695:SF46">
    <property type="entry name" value="BIFUNCTIONAL COENZYME A SYNTHASE-RELATED"/>
    <property type="match status" value="1"/>
</dbReference>
<dbReference type="GO" id="GO:0004140">
    <property type="term" value="F:dephospho-CoA kinase activity"/>
    <property type="evidence" value="ECO:0007669"/>
    <property type="project" value="UniProtKB-UniRule"/>
</dbReference>
<dbReference type="SUPFAM" id="SSF52540">
    <property type="entry name" value="P-loop containing nucleoside triphosphate hydrolases"/>
    <property type="match status" value="1"/>
</dbReference>
<evidence type="ECO:0000256" key="2">
    <source>
        <dbReference type="ARBA" id="ARBA00022741"/>
    </source>
</evidence>
<dbReference type="EC" id="2.7.1.24" evidence="5 6"/>
<dbReference type="Pfam" id="PF01121">
    <property type="entry name" value="CoaE"/>
    <property type="match status" value="1"/>
</dbReference>
<feature type="binding site" evidence="5">
    <location>
        <begin position="13"/>
        <end position="18"/>
    </location>
    <ligand>
        <name>ATP</name>
        <dbReference type="ChEBI" id="CHEBI:30616"/>
    </ligand>
</feature>
<keyword evidence="8" id="KW-1185">Reference proteome</keyword>
<comment type="function">
    <text evidence="5">Catalyzes the phosphorylation of the 3'-hydroxyl group of dephosphocoenzyme A to form coenzyme A.</text>
</comment>
<dbReference type="CDD" id="cd02022">
    <property type="entry name" value="DPCK"/>
    <property type="match status" value="1"/>
</dbReference>
<comment type="similarity">
    <text evidence="1 5">Belongs to the CoaE family.</text>
</comment>
<keyword evidence="3 5" id="KW-0067">ATP-binding</keyword>
<comment type="subcellular location">
    <subcellularLocation>
        <location evidence="5">Cytoplasm</location>
    </subcellularLocation>
</comment>
<comment type="catalytic activity">
    <reaction evidence="5">
        <text>3'-dephospho-CoA + ATP = ADP + CoA + H(+)</text>
        <dbReference type="Rhea" id="RHEA:18245"/>
        <dbReference type="ChEBI" id="CHEBI:15378"/>
        <dbReference type="ChEBI" id="CHEBI:30616"/>
        <dbReference type="ChEBI" id="CHEBI:57287"/>
        <dbReference type="ChEBI" id="CHEBI:57328"/>
        <dbReference type="ChEBI" id="CHEBI:456216"/>
        <dbReference type="EC" id="2.7.1.24"/>
    </reaction>
</comment>
<evidence type="ECO:0000256" key="6">
    <source>
        <dbReference type="NCBIfam" id="TIGR00152"/>
    </source>
</evidence>
<keyword evidence="5" id="KW-0963">Cytoplasm</keyword>
<name>A0A318J946_9NEIS</name>
<keyword evidence="5" id="KW-0808">Transferase</keyword>
<dbReference type="EMBL" id="QJKC01000013">
    <property type="protein sequence ID" value="PXX44453.1"/>
    <property type="molecule type" value="Genomic_DNA"/>
</dbReference>
<comment type="pathway">
    <text evidence="5">Cofactor biosynthesis; coenzyme A biosynthesis; CoA from (R)-pantothenate: step 5/5.</text>
</comment>
<keyword evidence="2 5" id="KW-0547">Nucleotide-binding</keyword>
<dbReference type="PANTHER" id="PTHR10695">
    <property type="entry name" value="DEPHOSPHO-COA KINASE-RELATED"/>
    <property type="match status" value="1"/>
</dbReference>
<reference evidence="7 8" key="1">
    <citation type="submission" date="2018-05" db="EMBL/GenBank/DDBJ databases">
        <title>Genomic Encyclopedia of Type Strains, Phase IV (KMG-IV): sequencing the most valuable type-strain genomes for metagenomic binning, comparative biology and taxonomic classification.</title>
        <authorList>
            <person name="Goeker M."/>
        </authorList>
    </citation>
    <scope>NUCLEOTIDE SEQUENCE [LARGE SCALE GENOMIC DNA]</scope>
    <source>
        <strain evidence="7 8">DSM 25134</strain>
    </source>
</reference>
<dbReference type="InterPro" id="IPR027417">
    <property type="entry name" value="P-loop_NTPase"/>
</dbReference>
<organism evidence="7 8">
    <name type="scientific">Aquitalea magnusonii</name>
    <dbReference type="NCBI Taxonomy" id="332411"/>
    <lineage>
        <taxon>Bacteria</taxon>
        <taxon>Pseudomonadati</taxon>
        <taxon>Pseudomonadota</taxon>
        <taxon>Betaproteobacteria</taxon>
        <taxon>Neisseriales</taxon>
        <taxon>Chromobacteriaceae</taxon>
        <taxon>Aquitalea</taxon>
    </lineage>
</organism>
<evidence type="ECO:0000256" key="1">
    <source>
        <dbReference type="ARBA" id="ARBA00009018"/>
    </source>
</evidence>
<evidence type="ECO:0000313" key="8">
    <source>
        <dbReference type="Proteomes" id="UP000248395"/>
    </source>
</evidence>
<dbReference type="RefSeq" id="WP_059284845.1">
    <property type="nucleotide sequence ID" value="NZ_LNQU01000009.1"/>
</dbReference>
<sequence>MPIEIVGLTGGIGSGKSAAAAHFVTLGVPVVDTDVIAHALTAADGVAMPLLAAEFGRQVVAVNGALDRAAMRALAFADPANRRRLESILHPLIRAESVRQLDAARGPYALLVVPLLFENPDYLALVRRSLLVDCAEEVQLARVQARSGLTAEAVRAIMAAQMPRAQRLARADDVIDNDGSLAALQLQVEAKHQYYLANLAHSQ</sequence>
<proteinExistence type="inferred from homology"/>
<gene>
    <name evidence="5" type="primary">coaE</name>
    <name evidence="7" type="ORF">DFR38_113137</name>
</gene>
<dbReference type="OrthoDB" id="9812943at2"/>
<protein>
    <recommendedName>
        <fullName evidence="5 6">Dephospho-CoA kinase</fullName>
        <ecNumber evidence="5 6">2.7.1.24</ecNumber>
    </recommendedName>
    <alternativeName>
        <fullName evidence="5">Dephosphocoenzyme A kinase</fullName>
    </alternativeName>
</protein>
<dbReference type="NCBIfam" id="TIGR00152">
    <property type="entry name" value="dephospho-CoA kinase"/>
    <property type="match status" value="1"/>
</dbReference>
<dbReference type="AlphaFoldDB" id="A0A318J946"/>
<keyword evidence="5 7" id="KW-0418">Kinase</keyword>
<evidence type="ECO:0000256" key="3">
    <source>
        <dbReference type="ARBA" id="ARBA00022840"/>
    </source>
</evidence>
<evidence type="ECO:0000256" key="5">
    <source>
        <dbReference type="HAMAP-Rule" id="MF_00376"/>
    </source>
</evidence>
<evidence type="ECO:0000256" key="4">
    <source>
        <dbReference type="ARBA" id="ARBA00022993"/>
    </source>
</evidence>
<dbReference type="GO" id="GO:0005524">
    <property type="term" value="F:ATP binding"/>
    <property type="evidence" value="ECO:0007669"/>
    <property type="project" value="UniProtKB-UniRule"/>
</dbReference>
<dbReference type="GO" id="GO:0005737">
    <property type="term" value="C:cytoplasm"/>
    <property type="evidence" value="ECO:0007669"/>
    <property type="project" value="UniProtKB-SubCell"/>
</dbReference>
<evidence type="ECO:0000313" key="7">
    <source>
        <dbReference type="EMBL" id="PXX44453.1"/>
    </source>
</evidence>
<dbReference type="InterPro" id="IPR001977">
    <property type="entry name" value="Depp_CoAkinase"/>
</dbReference>
<dbReference type="Gene3D" id="3.40.50.300">
    <property type="entry name" value="P-loop containing nucleotide triphosphate hydrolases"/>
    <property type="match status" value="1"/>
</dbReference>
<accession>A0A318J946</accession>
<comment type="caution">
    <text evidence="7">The sequence shown here is derived from an EMBL/GenBank/DDBJ whole genome shotgun (WGS) entry which is preliminary data.</text>
</comment>
<dbReference type="HAMAP" id="MF_00376">
    <property type="entry name" value="Dephospho_CoA_kinase"/>
    <property type="match status" value="1"/>
</dbReference>